<protein>
    <submittedName>
        <fullName evidence="2">Uncharacterized protein</fullName>
    </submittedName>
</protein>
<dbReference type="AlphaFoldDB" id="A0A8D8T4C7"/>
<keyword evidence="1" id="KW-0812">Transmembrane</keyword>
<dbReference type="EMBL" id="HBUF01256580">
    <property type="protein sequence ID" value="CAG6681711.1"/>
    <property type="molecule type" value="Transcribed_RNA"/>
</dbReference>
<organism evidence="2">
    <name type="scientific">Cacopsylla melanoneura</name>
    <dbReference type="NCBI Taxonomy" id="428564"/>
    <lineage>
        <taxon>Eukaryota</taxon>
        <taxon>Metazoa</taxon>
        <taxon>Ecdysozoa</taxon>
        <taxon>Arthropoda</taxon>
        <taxon>Hexapoda</taxon>
        <taxon>Insecta</taxon>
        <taxon>Pterygota</taxon>
        <taxon>Neoptera</taxon>
        <taxon>Paraneoptera</taxon>
        <taxon>Hemiptera</taxon>
        <taxon>Sternorrhyncha</taxon>
        <taxon>Psylloidea</taxon>
        <taxon>Psyllidae</taxon>
        <taxon>Psyllinae</taxon>
        <taxon>Cacopsylla</taxon>
    </lineage>
</organism>
<reference evidence="2" key="1">
    <citation type="submission" date="2021-05" db="EMBL/GenBank/DDBJ databases">
        <authorList>
            <person name="Alioto T."/>
            <person name="Alioto T."/>
            <person name="Gomez Garrido J."/>
        </authorList>
    </citation>
    <scope>NUCLEOTIDE SEQUENCE</scope>
</reference>
<feature type="transmembrane region" description="Helical" evidence="1">
    <location>
        <begin position="75"/>
        <end position="96"/>
    </location>
</feature>
<accession>A0A8D8T4C7</accession>
<proteinExistence type="predicted"/>
<dbReference type="EMBL" id="HBUF01256579">
    <property type="protein sequence ID" value="CAG6681710.1"/>
    <property type="molecule type" value="Transcribed_RNA"/>
</dbReference>
<feature type="transmembrane region" description="Helical" evidence="1">
    <location>
        <begin position="32"/>
        <end position="55"/>
    </location>
</feature>
<evidence type="ECO:0000256" key="1">
    <source>
        <dbReference type="SAM" id="Phobius"/>
    </source>
</evidence>
<name>A0A8D8T4C7_9HEMI</name>
<evidence type="ECO:0000313" key="2">
    <source>
        <dbReference type="EMBL" id="CAG6681711.1"/>
    </source>
</evidence>
<keyword evidence="1" id="KW-1133">Transmembrane helix</keyword>
<sequence length="109" mass="12979">MNFSDPYNIVPSGRTQKKTNYNKKLNVICTLIFMYFFDIFFSPNSIESLGSVLFLQIKYDFYKLEKSHKKSFKKLCNLCFNLFLFYVFYSLCYFVIVRIMGHLCPVLTV</sequence>
<keyword evidence="1" id="KW-0472">Membrane</keyword>